<evidence type="ECO:0000256" key="1">
    <source>
        <dbReference type="SAM" id="MobiDB-lite"/>
    </source>
</evidence>
<accession>A0A2P5CMF6</accession>
<feature type="compositionally biased region" description="Basic and acidic residues" evidence="1">
    <location>
        <begin position="1"/>
        <end position="10"/>
    </location>
</feature>
<feature type="compositionally biased region" description="Basic and acidic residues" evidence="1">
    <location>
        <begin position="63"/>
        <end position="72"/>
    </location>
</feature>
<feature type="region of interest" description="Disordered" evidence="1">
    <location>
        <begin position="1"/>
        <end position="105"/>
    </location>
</feature>
<feature type="compositionally biased region" description="Polar residues" evidence="1">
    <location>
        <begin position="92"/>
        <end position="105"/>
    </location>
</feature>
<evidence type="ECO:0000313" key="3">
    <source>
        <dbReference type="Proteomes" id="UP000237000"/>
    </source>
</evidence>
<protein>
    <submittedName>
        <fullName evidence="2">Uncharacterized protein</fullName>
    </submittedName>
</protein>
<evidence type="ECO:0000313" key="2">
    <source>
        <dbReference type="EMBL" id="PON62228.1"/>
    </source>
</evidence>
<organism evidence="2 3">
    <name type="scientific">Trema orientale</name>
    <name type="common">Charcoal tree</name>
    <name type="synonym">Celtis orientalis</name>
    <dbReference type="NCBI Taxonomy" id="63057"/>
    <lineage>
        <taxon>Eukaryota</taxon>
        <taxon>Viridiplantae</taxon>
        <taxon>Streptophyta</taxon>
        <taxon>Embryophyta</taxon>
        <taxon>Tracheophyta</taxon>
        <taxon>Spermatophyta</taxon>
        <taxon>Magnoliopsida</taxon>
        <taxon>eudicotyledons</taxon>
        <taxon>Gunneridae</taxon>
        <taxon>Pentapetalae</taxon>
        <taxon>rosids</taxon>
        <taxon>fabids</taxon>
        <taxon>Rosales</taxon>
        <taxon>Cannabaceae</taxon>
        <taxon>Trema</taxon>
    </lineage>
</organism>
<keyword evidence="3" id="KW-1185">Reference proteome</keyword>
<feature type="compositionally biased region" description="Polar residues" evidence="1">
    <location>
        <begin position="29"/>
        <end position="49"/>
    </location>
</feature>
<dbReference type="AlphaFoldDB" id="A0A2P5CMF6"/>
<proteinExistence type="predicted"/>
<gene>
    <name evidence="2" type="ORF">TorRG33x02_280020</name>
</gene>
<comment type="caution">
    <text evidence="2">The sequence shown here is derived from an EMBL/GenBank/DDBJ whole genome shotgun (WGS) entry which is preliminary data.</text>
</comment>
<feature type="compositionally biased region" description="Low complexity" evidence="1">
    <location>
        <begin position="14"/>
        <end position="27"/>
    </location>
</feature>
<sequence length="254" mass="27827">MKFALKDKSNKTGVVSSSQPQLLSKSKTGAASSPLKSTTEVPLRQSVSSPYLPEPLNMGKGKGVIDEAAEKASKKRKTIVGKPSLLKDAQKASKTSNLEESPSTNDWKVVEETSSAAILHMVAKYLAMASVLILKDVNKNASLLDVIAKSKKKIEDLQKLEDYKEVPYQGTEEFTHFVDGSKADGIGALMYTLWFHHRKFDFSIFGEEIVKLASTFIDSDDEKVTEQVGKEATQDLAGSRTEQDQISQNIVAVQ</sequence>
<dbReference type="EMBL" id="JXTC01000349">
    <property type="protein sequence ID" value="PON62228.1"/>
    <property type="molecule type" value="Genomic_DNA"/>
</dbReference>
<dbReference type="InParanoid" id="A0A2P5CMF6"/>
<reference evidence="3" key="1">
    <citation type="submission" date="2016-06" db="EMBL/GenBank/DDBJ databases">
        <title>Parallel loss of symbiosis genes in relatives of nitrogen-fixing non-legume Parasponia.</title>
        <authorList>
            <person name="Van Velzen R."/>
            <person name="Holmer R."/>
            <person name="Bu F."/>
            <person name="Rutten L."/>
            <person name="Van Zeijl A."/>
            <person name="Liu W."/>
            <person name="Santuari L."/>
            <person name="Cao Q."/>
            <person name="Sharma T."/>
            <person name="Shen D."/>
            <person name="Roswanjaya Y."/>
            <person name="Wardhani T."/>
            <person name="Kalhor M.S."/>
            <person name="Jansen J."/>
            <person name="Van den Hoogen J."/>
            <person name="Gungor B."/>
            <person name="Hartog M."/>
            <person name="Hontelez J."/>
            <person name="Verver J."/>
            <person name="Yang W.-C."/>
            <person name="Schijlen E."/>
            <person name="Repin R."/>
            <person name="Schilthuizen M."/>
            <person name="Schranz E."/>
            <person name="Heidstra R."/>
            <person name="Miyata K."/>
            <person name="Fedorova E."/>
            <person name="Kohlen W."/>
            <person name="Bisseling T."/>
            <person name="Smit S."/>
            <person name="Geurts R."/>
        </authorList>
    </citation>
    <scope>NUCLEOTIDE SEQUENCE [LARGE SCALE GENOMIC DNA]</scope>
    <source>
        <strain evidence="3">cv. RG33-2</strain>
    </source>
</reference>
<dbReference type="Proteomes" id="UP000237000">
    <property type="component" value="Unassembled WGS sequence"/>
</dbReference>
<name>A0A2P5CMF6_TREOI</name>